<feature type="region of interest" description="Disordered" evidence="1">
    <location>
        <begin position="244"/>
        <end position="263"/>
    </location>
</feature>
<organism evidence="2 3">
    <name type="scientific">Zhihengliuella flava</name>
    <dbReference type="NCBI Taxonomy" id="1285193"/>
    <lineage>
        <taxon>Bacteria</taxon>
        <taxon>Bacillati</taxon>
        <taxon>Actinomycetota</taxon>
        <taxon>Actinomycetes</taxon>
        <taxon>Micrococcales</taxon>
        <taxon>Micrococcaceae</taxon>
        <taxon>Zhihengliuella</taxon>
    </lineage>
</organism>
<comment type="caution">
    <text evidence="2">The sequence shown here is derived from an EMBL/GenBank/DDBJ whole genome shotgun (WGS) entry which is preliminary data.</text>
</comment>
<dbReference type="EMBL" id="JADOTZ010000001">
    <property type="protein sequence ID" value="MBG6085600.1"/>
    <property type="molecule type" value="Genomic_DNA"/>
</dbReference>
<keyword evidence="3" id="KW-1185">Reference proteome</keyword>
<protein>
    <submittedName>
        <fullName evidence="2">Uncharacterized protein</fullName>
    </submittedName>
</protein>
<dbReference type="Proteomes" id="UP000625033">
    <property type="component" value="Unassembled WGS sequence"/>
</dbReference>
<evidence type="ECO:0000313" key="2">
    <source>
        <dbReference type="EMBL" id="MBG6085600.1"/>
    </source>
</evidence>
<dbReference type="RefSeq" id="WP_196836769.1">
    <property type="nucleotide sequence ID" value="NZ_JADOTZ010000001.1"/>
</dbReference>
<sequence>MTMNFAGAHAAAWVAAAAQQARPTPTPEAQLPAAFESYARLFHPAVDFDGQPVRWAEIARTRGATFHAGAQFDALAGIDENGFALADDAWEGDPPRADGLPLSDLSALTDVLEEQTESAELYFALWTGYAFAGGENDGARMILSPAERADVLTLGEGGYQQYWVFSGTFADLRNPVWAESERTAERRAPDLVWPADRSWFVSTELFEDSTILGGSAELIAAVVAASAGERGAVEALRLEAGTRLDRDEVNPRDAHTAGGEAAE</sequence>
<reference evidence="2" key="1">
    <citation type="submission" date="2020-11" db="EMBL/GenBank/DDBJ databases">
        <title>Sequencing the genomes of 1000 actinobacteria strains.</title>
        <authorList>
            <person name="Klenk H.-P."/>
        </authorList>
    </citation>
    <scope>NUCLEOTIDE SEQUENCE</scope>
    <source>
        <strain evidence="2">DSM 26152</strain>
    </source>
</reference>
<evidence type="ECO:0000256" key="1">
    <source>
        <dbReference type="SAM" id="MobiDB-lite"/>
    </source>
</evidence>
<gene>
    <name evidence="2" type="ORF">IW252_002367</name>
</gene>
<accession>A0A931D8H8</accession>
<proteinExistence type="predicted"/>
<feature type="compositionally biased region" description="Basic and acidic residues" evidence="1">
    <location>
        <begin position="244"/>
        <end position="255"/>
    </location>
</feature>
<dbReference type="AlphaFoldDB" id="A0A931D8H8"/>
<name>A0A931D8H8_9MICC</name>
<evidence type="ECO:0000313" key="3">
    <source>
        <dbReference type="Proteomes" id="UP000625033"/>
    </source>
</evidence>